<keyword evidence="2" id="KW-1133">Transmembrane helix</keyword>
<dbReference type="EMBL" id="JAERUA010000006">
    <property type="protein sequence ID" value="KAI1898454.1"/>
    <property type="molecule type" value="Genomic_DNA"/>
</dbReference>
<dbReference type="InterPro" id="IPR013783">
    <property type="entry name" value="Ig-like_fold"/>
</dbReference>
<feature type="chain" id="PRO_5035845424" description="Ig-like domain-containing protein" evidence="3">
    <location>
        <begin position="23"/>
        <end position="260"/>
    </location>
</feature>
<organism evidence="5 6">
    <name type="scientific">Albula goreensis</name>
    <dbReference type="NCBI Taxonomy" id="1534307"/>
    <lineage>
        <taxon>Eukaryota</taxon>
        <taxon>Metazoa</taxon>
        <taxon>Chordata</taxon>
        <taxon>Craniata</taxon>
        <taxon>Vertebrata</taxon>
        <taxon>Euteleostomi</taxon>
        <taxon>Actinopterygii</taxon>
        <taxon>Neopterygii</taxon>
        <taxon>Teleostei</taxon>
        <taxon>Albuliformes</taxon>
        <taxon>Albulidae</taxon>
        <taxon>Albula</taxon>
    </lineage>
</organism>
<feature type="transmembrane region" description="Helical" evidence="2">
    <location>
        <begin position="201"/>
        <end position="226"/>
    </location>
</feature>
<feature type="domain" description="Ig-like" evidence="4">
    <location>
        <begin position="107"/>
        <end position="178"/>
    </location>
</feature>
<dbReference type="Proteomes" id="UP000829720">
    <property type="component" value="Unassembled WGS sequence"/>
</dbReference>
<evidence type="ECO:0000256" key="2">
    <source>
        <dbReference type="SAM" id="Phobius"/>
    </source>
</evidence>
<keyword evidence="2" id="KW-0472">Membrane</keyword>
<protein>
    <recommendedName>
        <fullName evidence="4">Ig-like domain-containing protein</fullName>
    </recommendedName>
</protein>
<sequence>MAATGYFTLLITGLLLMTWMEGKRIANVKMTCKQDEDKICLPLCQDSTQGQKTKNTQAPGCRICQQSEHLCINAMNKSCLKENCELCHGPQNDSHKICKEQNLTCIKDFYVAVNASSFTVNAGSKLELTCDHNLPNTSTLIVRWYKISKKAGIEVIPENKTKLNLKDLFRKDQAEFYCGIWSDCGILFSSKKRIVVKDNSMIVIVTCGVVAVVFVLVLALGMKLLLKKDIAQTKRRRNNHNNPNESNVTNSTVTTVASIW</sequence>
<feature type="compositionally biased region" description="Low complexity" evidence="1">
    <location>
        <begin position="240"/>
        <end position="260"/>
    </location>
</feature>
<name>A0A8T3DRL8_9TELE</name>
<gene>
    <name evidence="5" type="ORF">AGOR_G00072520</name>
</gene>
<comment type="caution">
    <text evidence="5">The sequence shown here is derived from an EMBL/GenBank/DDBJ whole genome shotgun (WGS) entry which is preliminary data.</text>
</comment>
<evidence type="ECO:0000256" key="3">
    <source>
        <dbReference type="SAM" id="SignalP"/>
    </source>
</evidence>
<evidence type="ECO:0000256" key="1">
    <source>
        <dbReference type="SAM" id="MobiDB-lite"/>
    </source>
</evidence>
<keyword evidence="6" id="KW-1185">Reference proteome</keyword>
<feature type="region of interest" description="Disordered" evidence="1">
    <location>
        <begin position="235"/>
        <end position="260"/>
    </location>
</feature>
<reference evidence="5" key="1">
    <citation type="submission" date="2021-01" db="EMBL/GenBank/DDBJ databases">
        <authorList>
            <person name="Zahm M."/>
            <person name="Roques C."/>
            <person name="Cabau C."/>
            <person name="Klopp C."/>
            <person name="Donnadieu C."/>
            <person name="Jouanno E."/>
            <person name="Lampietro C."/>
            <person name="Louis A."/>
            <person name="Herpin A."/>
            <person name="Echchiki A."/>
            <person name="Berthelot C."/>
            <person name="Parey E."/>
            <person name="Roest-Crollius H."/>
            <person name="Braasch I."/>
            <person name="Postlethwait J."/>
            <person name="Bobe J."/>
            <person name="Montfort J."/>
            <person name="Bouchez O."/>
            <person name="Begum T."/>
            <person name="Mejri S."/>
            <person name="Adams A."/>
            <person name="Chen W.-J."/>
            <person name="Guiguen Y."/>
        </authorList>
    </citation>
    <scope>NUCLEOTIDE SEQUENCE</scope>
    <source>
        <tissue evidence="5">Blood</tissue>
    </source>
</reference>
<dbReference type="OrthoDB" id="8962944at2759"/>
<evidence type="ECO:0000259" key="4">
    <source>
        <dbReference type="PROSITE" id="PS50835"/>
    </source>
</evidence>
<proteinExistence type="predicted"/>
<feature type="signal peptide" evidence="3">
    <location>
        <begin position="1"/>
        <end position="22"/>
    </location>
</feature>
<dbReference type="InterPro" id="IPR007110">
    <property type="entry name" value="Ig-like_dom"/>
</dbReference>
<evidence type="ECO:0000313" key="5">
    <source>
        <dbReference type="EMBL" id="KAI1898454.1"/>
    </source>
</evidence>
<dbReference type="InterPro" id="IPR036179">
    <property type="entry name" value="Ig-like_dom_sf"/>
</dbReference>
<dbReference type="PROSITE" id="PS50835">
    <property type="entry name" value="IG_LIKE"/>
    <property type="match status" value="1"/>
</dbReference>
<dbReference type="SUPFAM" id="SSF48726">
    <property type="entry name" value="Immunoglobulin"/>
    <property type="match status" value="1"/>
</dbReference>
<keyword evidence="2" id="KW-0812">Transmembrane</keyword>
<evidence type="ECO:0000313" key="6">
    <source>
        <dbReference type="Proteomes" id="UP000829720"/>
    </source>
</evidence>
<keyword evidence="3" id="KW-0732">Signal</keyword>
<dbReference type="AlphaFoldDB" id="A0A8T3DRL8"/>
<dbReference type="Gene3D" id="2.60.40.10">
    <property type="entry name" value="Immunoglobulins"/>
    <property type="match status" value="1"/>
</dbReference>
<accession>A0A8T3DRL8</accession>